<evidence type="ECO:0000313" key="2">
    <source>
        <dbReference type="Proteomes" id="UP000575985"/>
    </source>
</evidence>
<evidence type="ECO:0000313" key="1">
    <source>
        <dbReference type="EMBL" id="NYI96982.1"/>
    </source>
</evidence>
<dbReference type="Proteomes" id="UP000575985">
    <property type="component" value="Unassembled WGS sequence"/>
</dbReference>
<name>A0A853BRK7_9ACTN</name>
<evidence type="ECO:0008006" key="3">
    <source>
        <dbReference type="Google" id="ProtNLM"/>
    </source>
</evidence>
<reference evidence="1 2" key="1">
    <citation type="submission" date="2020-07" db="EMBL/GenBank/DDBJ databases">
        <title>Sequencing the genomes of 1000 actinobacteria strains.</title>
        <authorList>
            <person name="Klenk H.-P."/>
        </authorList>
    </citation>
    <scope>NUCLEOTIDE SEQUENCE [LARGE SCALE GENOMIC DNA]</scope>
    <source>
        <strain evidence="1 2">DSM 45927</strain>
    </source>
</reference>
<dbReference type="RefSeq" id="WP_179768251.1">
    <property type="nucleotide sequence ID" value="NZ_JACCFO010000001.1"/>
</dbReference>
<dbReference type="EMBL" id="JACCFO010000001">
    <property type="protein sequence ID" value="NYI96982.1"/>
    <property type="molecule type" value="Genomic_DNA"/>
</dbReference>
<protein>
    <recommendedName>
        <fullName evidence="3">HTH cro/C1-type domain-containing protein</fullName>
    </recommendedName>
</protein>
<organism evidence="1 2">
    <name type="scientific">Streptomonospora nanhaiensis</name>
    <dbReference type="NCBI Taxonomy" id="1323731"/>
    <lineage>
        <taxon>Bacteria</taxon>
        <taxon>Bacillati</taxon>
        <taxon>Actinomycetota</taxon>
        <taxon>Actinomycetes</taxon>
        <taxon>Streptosporangiales</taxon>
        <taxon>Nocardiopsidaceae</taxon>
        <taxon>Streptomonospora</taxon>
    </lineage>
</organism>
<dbReference type="AlphaFoldDB" id="A0A853BRK7"/>
<gene>
    <name evidence="1" type="ORF">HNR12_003259</name>
</gene>
<sequence length="296" mass="32128">MTFVPRAALPDDVLRRPDVEDALEKRDFGRLFFLARQWAGISYSAIAESCEIKPERVGSLARGRGTITSYAKIQQIADGMRIPGRMLGLLPRHWEHGPTGRSTETLGAKASGTAFQSSAPSRAGVPEAINAPAVGDADGLLADLDRLERDYDVASSAVLLGEAGLVHGALRRSGSTHRFLRLRARSALLMGQLLWDASHRRDGHAATVFFHEAVLAAHEARDQATLAQARLRTSFIPLYSGRPRDALVEVKRAANAATGVPYVRALVSLHVSEAYARLGRRAEAEGHLVETDRIAE</sequence>
<proteinExistence type="predicted"/>
<accession>A0A853BRK7</accession>
<keyword evidence="2" id="KW-1185">Reference proteome</keyword>
<comment type="caution">
    <text evidence="1">The sequence shown here is derived from an EMBL/GenBank/DDBJ whole genome shotgun (WGS) entry which is preliminary data.</text>
</comment>